<keyword evidence="8" id="KW-0717">Septation</keyword>
<reference evidence="12" key="1">
    <citation type="submission" date="2021-02" db="EMBL/GenBank/DDBJ databases">
        <authorList>
            <person name="Dougan E. K."/>
            <person name="Rhodes N."/>
            <person name="Thang M."/>
            <person name="Chan C."/>
        </authorList>
    </citation>
    <scope>NUCLEOTIDE SEQUENCE</scope>
</reference>
<evidence type="ECO:0000256" key="5">
    <source>
        <dbReference type="ARBA" id="ARBA00022741"/>
    </source>
</evidence>
<feature type="compositionally biased region" description="Basic and acidic residues" evidence="10">
    <location>
        <begin position="270"/>
        <end position="279"/>
    </location>
</feature>
<feature type="region of interest" description="Disordered" evidence="10">
    <location>
        <begin position="244"/>
        <end position="279"/>
    </location>
</feature>
<keyword evidence="3" id="KW-0132">Cell division</keyword>
<evidence type="ECO:0000256" key="4">
    <source>
        <dbReference type="ARBA" id="ARBA00022723"/>
    </source>
</evidence>
<dbReference type="InterPro" id="IPR027417">
    <property type="entry name" value="P-loop_NTPase"/>
</dbReference>
<dbReference type="Proteomes" id="UP000626109">
    <property type="component" value="Unassembled WGS sequence"/>
</dbReference>
<keyword evidence="6" id="KW-0460">Magnesium</keyword>
<sequence length="279" mass="31125">YEPSNLSAPWWSRAQRDVAEGIFRGPVAAHPVIVIQTIHRLPELGIPQVCVVGRSNVGKSSLINSLVHGKEIARPSDFPGRTRHLFAFDIAKQISLVDLPGYGMAKVSDLLTQDWEALVEAYMERSKCLKRVICLIDASRVLFALTRLRRDDQKMWEVIQGAGRPLQVVLTKADLCHPEDLHRNVAEILAALQPMKKELVWPYVHAVSAAEDLGMRELRASLSLVSVQGARLFARQLAEEKRLADEAKKASEEAKDEHGSPTRETAPGGRRSDTRYAVR</sequence>
<evidence type="ECO:0000256" key="2">
    <source>
        <dbReference type="ARBA" id="ARBA00009638"/>
    </source>
</evidence>
<comment type="caution">
    <text evidence="12">The sequence shown here is derived from an EMBL/GenBank/DDBJ whole genome shotgun (WGS) entry which is preliminary data.</text>
</comment>
<dbReference type="Pfam" id="PF01926">
    <property type="entry name" value="MMR_HSR1"/>
    <property type="match status" value="1"/>
</dbReference>
<feature type="domain" description="EngB-type G" evidence="11">
    <location>
        <begin position="45"/>
        <end position="228"/>
    </location>
</feature>
<evidence type="ECO:0000259" key="11">
    <source>
        <dbReference type="PROSITE" id="PS51706"/>
    </source>
</evidence>
<dbReference type="EMBL" id="CAJNNW010034656">
    <property type="protein sequence ID" value="CAE8723439.1"/>
    <property type="molecule type" value="Genomic_DNA"/>
</dbReference>
<evidence type="ECO:0000313" key="12">
    <source>
        <dbReference type="EMBL" id="CAE8723439.1"/>
    </source>
</evidence>
<dbReference type="GO" id="GO:0005525">
    <property type="term" value="F:GTP binding"/>
    <property type="evidence" value="ECO:0007669"/>
    <property type="project" value="UniProtKB-KW"/>
</dbReference>
<dbReference type="CDD" id="cd01876">
    <property type="entry name" value="YihA_EngB"/>
    <property type="match status" value="1"/>
</dbReference>
<dbReference type="AlphaFoldDB" id="A0A813L6C8"/>
<evidence type="ECO:0000256" key="9">
    <source>
        <dbReference type="ARBA" id="ARBA00023306"/>
    </source>
</evidence>
<evidence type="ECO:0000313" key="13">
    <source>
        <dbReference type="Proteomes" id="UP000626109"/>
    </source>
</evidence>
<evidence type="ECO:0000256" key="7">
    <source>
        <dbReference type="ARBA" id="ARBA00023134"/>
    </source>
</evidence>
<proteinExistence type="inferred from homology"/>
<evidence type="ECO:0000256" key="3">
    <source>
        <dbReference type="ARBA" id="ARBA00022618"/>
    </source>
</evidence>
<dbReference type="PANTHER" id="PTHR11649:SF13">
    <property type="entry name" value="ENGB-TYPE G DOMAIN-CONTAINING PROTEIN"/>
    <property type="match status" value="1"/>
</dbReference>
<keyword evidence="4" id="KW-0479">Metal-binding</keyword>
<dbReference type="PANTHER" id="PTHR11649">
    <property type="entry name" value="MSS1/TRME-RELATED GTP-BINDING PROTEIN"/>
    <property type="match status" value="1"/>
</dbReference>
<dbReference type="SUPFAM" id="SSF52540">
    <property type="entry name" value="P-loop containing nucleoside triphosphate hydrolases"/>
    <property type="match status" value="1"/>
</dbReference>
<evidence type="ECO:0000256" key="8">
    <source>
        <dbReference type="ARBA" id="ARBA00023210"/>
    </source>
</evidence>
<protein>
    <recommendedName>
        <fullName evidence="11">EngB-type G domain-containing protein</fullName>
    </recommendedName>
</protein>
<accession>A0A813L6C8</accession>
<evidence type="ECO:0000256" key="6">
    <source>
        <dbReference type="ARBA" id="ARBA00022842"/>
    </source>
</evidence>
<dbReference type="InterPro" id="IPR030393">
    <property type="entry name" value="G_ENGB_dom"/>
</dbReference>
<dbReference type="Gene3D" id="3.40.50.300">
    <property type="entry name" value="P-loop containing nucleotide triphosphate hydrolases"/>
    <property type="match status" value="1"/>
</dbReference>
<name>A0A813L6C8_POLGL</name>
<dbReference type="GO" id="GO:0046872">
    <property type="term" value="F:metal ion binding"/>
    <property type="evidence" value="ECO:0007669"/>
    <property type="project" value="UniProtKB-KW"/>
</dbReference>
<evidence type="ECO:0000256" key="1">
    <source>
        <dbReference type="ARBA" id="ARBA00001946"/>
    </source>
</evidence>
<dbReference type="InterPro" id="IPR019987">
    <property type="entry name" value="GTP-bd_ribosome_bio_YsxC"/>
</dbReference>
<dbReference type="GO" id="GO:0051301">
    <property type="term" value="P:cell division"/>
    <property type="evidence" value="ECO:0007669"/>
    <property type="project" value="UniProtKB-KW"/>
</dbReference>
<dbReference type="InterPro" id="IPR006073">
    <property type="entry name" value="GTP-bd"/>
</dbReference>
<feature type="compositionally biased region" description="Basic and acidic residues" evidence="10">
    <location>
        <begin position="244"/>
        <end position="261"/>
    </location>
</feature>
<evidence type="ECO:0000256" key="10">
    <source>
        <dbReference type="SAM" id="MobiDB-lite"/>
    </source>
</evidence>
<keyword evidence="7" id="KW-0342">GTP-binding</keyword>
<dbReference type="NCBIfam" id="TIGR03598">
    <property type="entry name" value="GTPase_YsxC"/>
    <property type="match status" value="1"/>
</dbReference>
<keyword evidence="5" id="KW-0547">Nucleotide-binding</keyword>
<keyword evidence="9" id="KW-0131">Cell cycle</keyword>
<comment type="cofactor">
    <cofactor evidence="1">
        <name>Mg(2+)</name>
        <dbReference type="ChEBI" id="CHEBI:18420"/>
    </cofactor>
</comment>
<feature type="non-terminal residue" evidence="12">
    <location>
        <position position="279"/>
    </location>
</feature>
<gene>
    <name evidence="12" type="ORF">PGLA2088_LOCUS43141</name>
</gene>
<dbReference type="PROSITE" id="PS51706">
    <property type="entry name" value="G_ENGB"/>
    <property type="match status" value="1"/>
</dbReference>
<organism evidence="12 13">
    <name type="scientific">Polarella glacialis</name>
    <name type="common">Dinoflagellate</name>
    <dbReference type="NCBI Taxonomy" id="89957"/>
    <lineage>
        <taxon>Eukaryota</taxon>
        <taxon>Sar</taxon>
        <taxon>Alveolata</taxon>
        <taxon>Dinophyceae</taxon>
        <taxon>Suessiales</taxon>
        <taxon>Suessiaceae</taxon>
        <taxon>Polarella</taxon>
    </lineage>
</organism>
<comment type="similarity">
    <text evidence="2">Belongs to the TRAFAC class TrmE-Era-EngA-EngB-Septin-like GTPase superfamily. EngB GTPase family.</text>
</comment>